<name>A0A4Y2BBG0_ARAVE</name>
<evidence type="ECO:0000313" key="1">
    <source>
        <dbReference type="EMBL" id="GBL89641.1"/>
    </source>
</evidence>
<dbReference type="EMBL" id="BGPR01000066">
    <property type="protein sequence ID" value="GBL89641.1"/>
    <property type="molecule type" value="Genomic_DNA"/>
</dbReference>
<dbReference type="Proteomes" id="UP000499080">
    <property type="component" value="Unassembled WGS sequence"/>
</dbReference>
<accession>A0A4Y2BBG0</accession>
<comment type="caution">
    <text evidence="1">The sequence shown here is derived from an EMBL/GenBank/DDBJ whole genome shotgun (WGS) entry which is preliminary data.</text>
</comment>
<sequence length="118" mass="12522">MHGTSGGTESLIPDLGDEMWDLKSTGIFLVFPLGAEIQMIPCNVTAGRGDYKRTVLGSQSKHECFGRLGSPLECERLGNLSLEFCPLCELVSCSTPIGTKSAVAVITSELLSVCTANL</sequence>
<evidence type="ECO:0000313" key="2">
    <source>
        <dbReference type="Proteomes" id="UP000499080"/>
    </source>
</evidence>
<organism evidence="1 2">
    <name type="scientific">Araneus ventricosus</name>
    <name type="common">Orbweaver spider</name>
    <name type="synonym">Epeira ventricosa</name>
    <dbReference type="NCBI Taxonomy" id="182803"/>
    <lineage>
        <taxon>Eukaryota</taxon>
        <taxon>Metazoa</taxon>
        <taxon>Ecdysozoa</taxon>
        <taxon>Arthropoda</taxon>
        <taxon>Chelicerata</taxon>
        <taxon>Arachnida</taxon>
        <taxon>Araneae</taxon>
        <taxon>Araneomorphae</taxon>
        <taxon>Entelegynae</taxon>
        <taxon>Araneoidea</taxon>
        <taxon>Araneidae</taxon>
        <taxon>Araneus</taxon>
    </lineage>
</organism>
<dbReference type="AlphaFoldDB" id="A0A4Y2BBG0"/>
<protein>
    <submittedName>
        <fullName evidence="1">Uncharacterized protein</fullName>
    </submittedName>
</protein>
<reference evidence="1 2" key="1">
    <citation type="journal article" date="2019" name="Sci. Rep.">
        <title>Orb-weaving spider Araneus ventricosus genome elucidates the spidroin gene catalogue.</title>
        <authorList>
            <person name="Kono N."/>
            <person name="Nakamura H."/>
            <person name="Ohtoshi R."/>
            <person name="Moran D.A.P."/>
            <person name="Shinohara A."/>
            <person name="Yoshida Y."/>
            <person name="Fujiwara M."/>
            <person name="Mori M."/>
            <person name="Tomita M."/>
            <person name="Arakawa K."/>
        </authorList>
    </citation>
    <scope>NUCLEOTIDE SEQUENCE [LARGE SCALE GENOMIC DNA]</scope>
</reference>
<gene>
    <name evidence="1" type="ORF">AVEN_104603_1</name>
</gene>
<proteinExistence type="predicted"/>
<keyword evidence="2" id="KW-1185">Reference proteome</keyword>